<evidence type="ECO:0000313" key="6">
    <source>
        <dbReference type="Proteomes" id="UP000078561"/>
    </source>
</evidence>
<accession>A0A163KYF3</accession>
<dbReference type="Proteomes" id="UP000078561">
    <property type="component" value="Unassembled WGS sequence"/>
</dbReference>
<dbReference type="AlphaFoldDB" id="A0A163KYF3"/>
<dbReference type="InParanoid" id="A0A163KYF3"/>
<organism evidence="5">
    <name type="scientific">Absidia glauca</name>
    <name type="common">Pin mould</name>
    <dbReference type="NCBI Taxonomy" id="4829"/>
    <lineage>
        <taxon>Eukaryota</taxon>
        <taxon>Fungi</taxon>
        <taxon>Fungi incertae sedis</taxon>
        <taxon>Mucoromycota</taxon>
        <taxon>Mucoromycotina</taxon>
        <taxon>Mucoromycetes</taxon>
        <taxon>Mucorales</taxon>
        <taxon>Cunninghamellaceae</taxon>
        <taxon>Absidia</taxon>
    </lineage>
</organism>
<dbReference type="OMA" id="GVLWPKF"/>
<dbReference type="PANTHER" id="PTHR45782:SF4">
    <property type="entry name" value="MITOCHONDRIAL RIBOSOME-ASSOCIATED GTPASE 1"/>
    <property type="match status" value="1"/>
</dbReference>
<dbReference type="InterPro" id="IPR027417">
    <property type="entry name" value="P-loop_NTPase"/>
</dbReference>
<evidence type="ECO:0000313" key="5">
    <source>
        <dbReference type="EMBL" id="SAM01510.1"/>
    </source>
</evidence>
<feature type="domain" description="CP-type G" evidence="4">
    <location>
        <begin position="27"/>
        <end position="190"/>
    </location>
</feature>
<feature type="compositionally biased region" description="Basic and acidic residues" evidence="3">
    <location>
        <begin position="336"/>
        <end position="358"/>
    </location>
</feature>
<dbReference type="EMBL" id="LT553527">
    <property type="protein sequence ID" value="SAM01510.1"/>
    <property type="molecule type" value="Genomic_DNA"/>
</dbReference>
<dbReference type="SUPFAM" id="SSF52540">
    <property type="entry name" value="P-loop containing nucleoside triphosphate hydrolases"/>
    <property type="match status" value="1"/>
</dbReference>
<keyword evidence="1" id="KW-0547">Nucleotide-binding</keyword>
<dbReference type="Gene3D" id="1.10.1580.10">
    <property type="match status" value="1"/>
</dbReference>
<name>A0A163KYF3_ABSGL</name>
<dbReference type="InterPro" id="IPR023179">
    <property type="entry name" value="GTP-bd_ortho_bundle_sf"/>
</dbReference>
<dbReference type="NCBIfam" id="TIGR03596">
    <property type="entry name" value="GTPase_YlqF"/>
    <property type="match status" value="1"/>
</dbReference>
<dbReference type="GO" id="GO:0003924">
    <property type="term" value="F:GTPase activity"/>
    <property type="evidence" value="ECO:0007669"/>
    <property type="project" value="TreeGrafter"/>
</dbReference>
<dbReference type="PROSITE" id="PS51721">
    <property type="entry name" value="G_CP"/>
    <property type="match status" value="1"/>
</dbReference>
<gene>
    <name evidence="5" type="primary">ABSGL_07251.1 scaffold 8717</name>
</gene>
<keyword evidence="6" id="KW-1185">Reference proteome</keyword>
<dbReference type="Gene3D" id="3.40.50.300">
    <property type="entry name" value="P-loop containing nucleotide triphosphate hydrolases"/>
    <property type="match status" value="1"/>
</dbReference>
<evidence type="ECO:0000256" key="1">
    <source>
        <dbReference type="ARBA" id="ARBA00022741"/>
    </source>
</evidence>
<feature type="region of interest" description="Disordered" evidence="3">
    <location>
        <begin position="311"/>
        <end position="358"/>
    </location>
</feature>
<protein>
    <recommendedName>
        <fullName evidence="4">CP-type G domain-containing protein</fullName>
    </recommendedName>
</protein>
<dbReference type="GO" id="GO:0032543">
    <property type="term" value="P:mitochondrial translation"/>
    <property type="evidence" value="ECO:0007669"/>
    <property type="project" value="TreeGrafter"/>
</dbReference>
<reference evidence="5" key="1">
    <citation type="submission" date="2016-04" db="EMBL/GenBank/DDBJ databases">
        <authorList>
            <person name="Evans L.H."/>
            <person name="Alamgir A."/>
            <person name="Owens N."/>
            <person name="Weber N.D."/>
            <person name="Virtaneva K."/>
            <person name="Barbian K."/>
            <person name="Babar A."/>
            <person name="Rosenke K."/>
        </authorList>
    </citation>
    <scope>NUCLEOTIDE SEQUENCE [LARGE SCALE GENOMIC DNA]</scope>
    <source>
        <strain evidence="5">CBS 101.48</strain>
    </source>
</reference>
<sequence>MQRFIPRTSFGYDRVINWFPGHMAKGLRLISERLNTVDLVVEVRDARIPLSSVNPNFEKVVGRKPRLVIYNKFDLACPDSKQPLMDAFAKHTPHTPVLFTSCLKDSHIGDILKYAASLADPIPHINLMVVGMPNVGKSSLINSLRRVGVGKGKAAQTGAQPGVTRTVVGTVKVLDDPAIYLIDTPGVMVPHIADPLRSLKVAVTGGIRDHLADEQVMVDYILYELNRRNAIDYCSWYRMTEPTNNVDELLDGVARRIGAIVKGGQLDMTMAAKFFLKQFRLGKLGRYTLDDISPPALDTFFDEMKLYNGTSSSGVRQSDPMAISRRQEKKRAKLAWRKEQQKKYEQRGKRLEPAEDED</sequence>
<dbReference type="GO" id="GO:0005525">
    <property type="term" value="F:GTP binding"/>
    <property type="evidence" value="ECO:0007669"/>
    <property type="project" value="UniProtKB-KW"/>
</dbReference>
<dbReference type="CDD" id="cd01856">
    <property type="entry name" value="YlqF"/>
    <property type="match status" value="1"/>
</dbReference>
<dbReference type="GO" id="GO:0005739">
    <property type="term" value="C:mitochondrion"/>
    <property type="evidence" value="ECO:0007669"/>
    <property type="project" value="TreeGrafter"/>
</dbReference>
<proteinExistence type="predicted"/>
<evidence type="ECO:0000259" key="4">
    <source>
        <dbReference type="PROSITE" id="PS51721"/>
    </source>
</evidence>
<dbReference type="PANTHER" id="PTHR45782">
    <property type="entry name" value="MITOCHONDRIAL RIBOSOME-ASSOCIATED GTPASE 1"/>
    <property type="match status" value="1"/>
</dbReference>
<keyword evidence="2" id="KW-0342">GTP-binding</keyword>
<dbReference type="FunCoup" id="A0A163KYF3">
    <property type="interactions" value="548"/>
</dbReference>
<evidence type="ECO:0000256" key="2">
    <source>
        <dbReference type="ARBA" id="ARBA00023134"/>
    </source>
</evidence>
<dbReference type="OrthoDB" id="269151at2759"/>
<dbReference type="STRING" id="4829.A0A163KYF3"/>
<evidence type="ECO:0000256" key="3">
    <source>
        <dbReference type="SAM" id="MobiDB-lite"/>
    </source>
</evidence>
<dbReference type="InterPro" id="IPR006073">
    <property type="entry name" value="GTP-bd"/>
</dbReference>
<dbReference type="InterPro" id="IPR030378">
    <property type="entry name" value="G_CP_dom"/>
</dbReference>
<dbReference type="Pfam" id="PF01926">
    <property type="entry name" value="MMR_HSR1"/>
    <property type="match status" value="1"/>
</dbReference>
<dbReference type="InterPro" id="IPR019991">
    <property type="entry name" value="GTP-bd_ribosome_bgen"/>
</dbReference>